<accession>A0A1C4WT28</accession>
<dbReference type="Proteomes" id="UP000198242">
    <property type="component" value="Chromosome I"/>
</dbReference>
<feature type="transmembrane region" description="Helical" evidence="5">
    <location>
        <begin position="324"/>
        <end position="347"/>
    </location>
</feature>
<keyword evidence="8" id="KW-1185">Reference proteome</keyword>
<feature type="transmembrane region" description="Helical" evidence="5">
    <location>
        <begin position="36"/>
        <end position="56"/>
    </location>
</feature>
<dbReference type="SUPFAM" id="SSF103473">
    <property type="entry name" value="MFS general substrate transporter"/>
    <property type="match status" value="1"/>
</dbReference>
<evidence type="ECO:0000256" key="2">
    <source>
        <dbReference type="ARBA" id="ARBA00022692"/>
    </source>
</evidence>
<dbReference type="CDD" id="cd17478">
    <property type="entry name" value="MFS_FsR"/>
    <property type="match status" value="1"/>
</dbReference>
<feature type="transmembrane region" description="Helical" evidence="5">
    <location>
        <begin position="68"/>
        <end position="87"/>
    </location>
</feature>
<dbReference type="InterPro" id="IPR013328">
    <property type="entry name" value="6PGD_dom2"/>
</dbReference>
<dbReference type="InterPro" id="IPR036291">
    <property type="entry name" value="NAD(P)-bd_dom_sf"/>
</dbReference>
<feature type="transmembrane region" description="Helical" evidence="5">
    <location>
        <begin position="162"/>
        <end position="181"/>
    </location>
</feature>
<dbReference type="Gene3D" id="1.20.1250.20">
    <property type="entry name" value="MFS general substrate transporter like domains"/>
    <property type="match status" value="2"/>
</dbReference>
<dbReference type="InterPro" id="IPR020846">
    <property type="entry name" value="MFS_dom"/>
</dbReference>
<dbReference type="EMBL" id="LT607411">
    <property type="protein sequence ID" value="SCE99385.1"/>
    <property type="molecule type" value="Genomic_DNA"/>
</dbReference>
<dbReference type="GO" id="GO:0016491">
    <property type="term" value="F:oxidoreductase activity"/>
    <property type="evidence" value="ECO:0007669"/>
    <property type="project" value="InterPro"/>
</dbReference>
<dbReference type="Gene3D" id="3.40.50.720">
    <property type="entry name" value="NAD(P)-binding Rossmann-like Domain"/>
    <property type="match status" value="1"/>
</dbReference>
<evidence type="ECO:0000256" key="3">
    <source>
        <dbReference type="ARBA" id="ARBA00022989"/>
    </source>
</evidence>
<evidence type="ECO:0000259" key="6">
    <source>
        <dbReference type="PROSITE" id="PS50850"/>
    </source>
</evidence>
<dbReference type="PANTHER" id="PTHR43129:SF1">
    <property type="entry name" value="FOSMIDOMYCIN RESISTANCE PROTEIN"/>
    <property type="match status" value="1"/>
</dbReference>
<dbReference type="InterPro" id="IPR011701">
    <property type="entry name" value="MFS"/>
</dbReference>
<dbReference type="AlphaFoldDB" id="A0A1C4WT28"/>
<keyword evidence="2 5" id="KW-0812">Transmembrane</keyword>
<feature type="domain" description="Major facilitator superfamily (MFS) profile" evidence="6">
    <location>
        <begin position="6"/>
        <end position="374"/>
    </location>
</feature>
<keyword evidence="4 5" id="KW-0472">Membrane</keyword>
<dbReference type="InterPro" id="IPR008927">
    <property type="entry name" value="6-PGluconate_DH-like_C_sf"/>
</dbReference>
<sequence>MRRKTSITLLSLGHACVDIYQGTVAALVPLFVAERAYTYATASGIVLAASLLSSVAQPVFGALTDRWAMPWLLPVSTMLAGAGIALSGLSGNYTLTLFFVAISGIGVAAYHPESARMARRASEGSHTAMAYFSAGGNIGFALAPLTVAAVAAIGGLGWTPLMVVPALAGTAMALPVLRALANRKSAESGVSAPVGPDDTASFVRLTLAVVFRSIAFIGLSTFISLYAQQRMNGTSAAGTIALFVLYLGGVIGSVLGGSAAARWGRVAVSRWSYAITVIAITGVVWVPGPAIYLFVALTSAGLYVPFSLQVTLGQDYLPTKVGTASGITLGLTVSIGGLASPVIGAVADATSLRTALTPLILMPVLSWLIFQTLRDPEAPPAFTSARSACPDGPARVWSDRAVRAFSGQRPGLSIRGVNVGGGRRRAVDTQPMGVVGSGNIARALAAHLASCGHEVVMYGRSPEKLAGVAEEGAIRTTGMLQGTFPVTEVTGDPRRLTERCQMIFVATVTTAYSDIAATLAPVLRPGQAVTLFSSKLFGSVAVARDLARHGAPDSVDVLETDCILAARVLPDGTVAMARKNWNLLSSPRRAAVDAHLPLLSGIFPGLEAASNLVHRGVSDFGAMAHVVISYVNLAKIDRAERVLFYEEGLSERTVRLLETVEQEFRSVAEAYDATMLPAATILDNYYGADTSSLLVAMRSVFVYRGVTAPTSVDDRLLQEDVINTLVPLEQLGQLAGVPTPMVSAMVSLAGALAGEDHRRTGRTLDSLGLGGLDHQKLRSWLASASAEQALQAAGR</sequence>
<dbReference type="RefSeq" id="WP_197698436.1">
    <property type="nucleotide sequence ID" value="NZ_LT607411.1"/>
</dbReference>
<gene>
    <name evidence="7" type="ORF">GA0074695_2732</name>
</gene>
<dbReference type="InterPro" id="IPR036259">
    <property type="entry name" value="MFS_trans_sf"/>
</dbReference>
<dbReference type="Gene3D" id="1.10.1040.10">
    <property type="entry name" value="N-(1-d-carboxylethyl)-l-norvaline Dehydrogenase, domain 2"/>
    <property type="match status" value="1"/>
</dbReference>
<reference evidence="8" key="1">
    <citation type="submission" date="2016-06" db="EMBL/GenBank/DDBJ databases">
        <authorList>
            <person name="Varghese N."/>
            <person name="Submissions Spin"/>
        </authorList>
    </citation>
    <scope>NUCLEOTIDE SEQUENCE [LARGE SCALE GENOMIC DNA]</scope>
    <source>
        <strain evidence="8">DSM 43909</strain>
    </source>
</reference>
<comment type="subcellular location">
    <subcellularLocation>
        <location evidence="1">Cell membrane</location>
        <topology evidence="1">Multi-pass membrane protein</topology>
    </subcellularLocation>
</comment>
<dbReference type="GO" id="GO:0022857">
    <property type="term" value="F:transmembrane transporter activity"/>
    <property type="evidence" value="ECO:0007669"/>
    <property type="project" value="InterPro"/>
</dbReference>
<dbReference type="PANTHER" id="PTHR43129">
    <property type="entry name" value="FOSMIDOMYCIN RESISTANCE PROTEIN"/>
    <property type="match status" value="1"/>
</dbReference>
<evidence type="ECO:0000313" key="7">
    <source>
        <dbReference type="EMBL" id="SCE99385.1"/>
    </source>
</evidence>
<dbReference type="GO" id="GO:0005886">
    <property type="term" value="C:plasma membrane"/>
    <property type="evidence" value="ECO:0007669"/>
    <property type="project" value="UniProtKB-SubCell"/>
</dbReference>
<feature type="transmembrane region" description="Helical" evidence="5">
    <location>
        <begin position="93"/>
        <end position="110"/>
    </location>
</feature>
<dbReference type="PROSITE" id="PS50850">
    <property type="entry name" value="MFS"/>
    <property type="match status" value="1"/>
</dbReference>
<keyword evidence="3 5" id="KW-1133">Transmembrane helix</keyword>
<dbReference type="InterPro" id="IPR028939">
    <property type="entry name" value="P5C_Rdtase_cat_N"/>
</dbReference>
<evidence type="ECO:0000256" key="4">
    <source>
        <dbReference type="ARBA" id="ARBA00023136"/>
    </source>
</evidence>
<dbReference type="Pfam" id="PF07690">
    <property type="entry name" value="MFS_1"/>
    <property type="match status" value="1"/>
</dbReference>
<feature type="transmembrane region" description="Helical" evidence="5">
    <location>
        <begin position="239"/>
        <end position="261"/>
    </location>
</feature>
<evidence type="ECO:0000256" key="1">
    <source>
        <dbReference type="ARBA" id="ARBA00004651"/>
    </source>
</evidence>
<feature type="transmembrane region" description="Helical" evidence="5">
    <location>
        <begin position="202"/>
        <end position="227"/>
    </location>
</feature>
<evidence type="ECO:0000256" key="5">
    <source>
        <dbReference type="SAM" id="Phobius"/>
    </source>
</evidence>
<dbReference type="SUPFAM" id="SSF48179">
    <property type="entry name" value="6-phosphogluconate dehydrogenase C-terminal domain-like"/>
    <property type="match status" value="1"/>
</dbReference>
<evidence type="ECO:0000313" key="8">
    <source>
        <dbReference type="Proteomes" id="UP000198242"/>
    </source>
</evidence>
<proteinExistence type="predicted"/>
<name>A0A1C4WT28_MICVI</name>
<organism evidence="7 8">
    <name type="scientific">Micromonospora viridifaciens</name>
    <dbReference type="NCBI Taxonomy" id="1881"/>
    <lineage>
        <taxon>Bacteria</taxon>
        <taxon>Bacillati</taxon>
        <taxon>Actinomycetota</taxon>
        <taxon>Actinomycetes</taxon>
        <taxon>Micromonosporales</taxon>
        <taxon>Micromonosporaceae</taxon>
        <taxon>Micromonospora</taxon>
    </lineage>
</organism>
<protein>
    <submittedName>
        <fullName evidence="7">Predicted arabinose efflux permease, MFS family</fullName>
    </submittedName>
</protein>
<dbReference type="SUPFAM" id="SSF51735">
    <property type="entry name" value="NAD(P)-binding Rossmann-fold domains"/>
    <property type="match status" value="1"/>
</dbReference>
<feature type="transmembrane region" description="Helical" evidence="5">
    <location>
        <begin position="273"/>
        <end position="304"/>
    </location>
</feature>
<dbReference type="Pfam" id="PF03807">
    <property type="entry name" value="F420_oxidored"/>
    <property type="match status" value="1"/>
</dbReference>
<dbReference type="InterPro" id="IPR003421">
    <property type="entry name" value="Opine_DH"/>
</dbReference>
<dbReference type="Pfam" id="PF02317">
    <property type="entry name" value="Octopine_DH"/>
    <property type="match status" value="1"/>
</dbReference>
<feature type="transmembrane region" description="Helical" evidence="5">
    <location>
        <begin position="131"/>
        <end position="156"/>
    </location>
</feature>